<keyword evidence="3 6" id="KW-0378">Hydrolase</keyword>
<sequence>MLFEGGECLAIGAFNLEVIHTPGHTPGGVCFAEHTDRKLFTGDTLFRLTIGRTDFPGGSMEQMRDSLKKLAALEGDYEVFPGHDRSSRLSFEREHNTYMRMSL</sequence>
<name>A0A645J0I1_9ZZZZ</name>
<protein>
    <submittedName>
        <fullName evidence="6">Hydroxyacylglutathione hydrolase GloC</fullName>
        <ecNumber evidence="6">3.1.2.6</ecNumber>
    </submittedName>
</protein>
<keyword evidence="2" id="KW-0479">Metal-binding</keyword>
<dbReference type="PANTHER" id="PTHR46233:SF3">
    <property type="entry name" value="HYDROXYACYLGLUTATHIONE HYDROLASE GLOC"/>
    <property type="match status" value="1"/>
</dbReference>
<dbReference type="GO" id="GO:0004416">
    <property type="term" value="F:hydroxyacylglutathione hydrolase activity"/>
    <property type="evidence" value="ECO:0007669"/>
    <property type="project" value="UniProtKB-EC"/>
</dbReference>
<dbReference type="SUPFAM" id="SSF56281">
    <property type="entry name" value="Metallo-hydrolase/oxidoreductase"/>
    <property type="match status" value="1"/>
</dbReference>
<dbReference type="Gene3D" id="3.60.15.10">
    <property type="entry name" value="Ribonuclease Z/Hydroxyacylglutathione hydrolase-like"/>
    <property type="match status" value="1"/>
</dbReference>
<dbReference type="InterPro" id="IPR001279">
    <property type="entry name" value="Metallo-B-lactamas"/>
</dbReference>
<organism evidence="6">
    <name type="scientific">bioreactor metagenome</name>
    <dbReference type="NCBI Taxonomy" id="1076179"/>
    <lineage>
        <taxon>unclassified sequences</taxon>
        <taxon>metagenomes</taxon>
        <taxon>ecological metagenomes</taxon>
    </lineage>
</organism>
<dbReference type="AlphaFoldDB" id="A0A645J0I1"/>
<evidence type="ECO:0000256" key="1">
    <source>
        <dbReference type="ARBA" id="ARBA00001947"/>
    </source>
</evidence>
<gene>
    <name evidence="6" type="primary">gloC_39</name>
    <name evidence="6" type="ORF">SDC9_200616</name>
</gene>
<dbReference type="InterPro" id="IPR051453">
    <property type="entry name" value="MBL_Glyoxalase_II"/>
</dbReference>
<dbReference type="PANTHER" id="PTHR46233">
    <property type="entry name" value="HYDROXYACYLGLUTATHIONE HYDROLASE GLOC"/>
    <property type="match status" value="1"/>
</dbReference>
<keyword evidence="4" id="KW-0862">Zinc</keyword>
<evidence type="ECO:0000313" key="6">
    <source>
        <dbReference type="EMBL" id="MPN52953.1"/>
    </source>
</evidence>
<comment type="cofactor">
    <cofactor evidence="1">
        <name>Zn(2+)</name>
        <dbReference type="ChEBI" id="CHEBI:29105"/>
    </cofactor>
</comment>
<evidence type="ECO:0000256" key="2">
    <source>
        <dbReference type="ARBA" id="ARBA00022723"/>
    </source>
</evidence>
<evidence type="ECO:0000256" key="3">
    <source>
        <dbReference type="ARBA" id="ARBA00022801"/>
    </source>
</evidence>
<reference evidence="6" key="1">
    <citation type="submission" date="2019-08" db="EMBL/GenBank/DDBJ databases">
        <authorList>
            <person name="Kucharzyk K."/>
            <person name="Murdoch R.W."/>
            <person name="Higgins S."/>
            <person name="Loffler F."/>
        </authorList>
    </citation>
    <scope>NUCLEOTIDE SEQUENCE</scope>
</reference>
<comment type="caution">
    <text evidence="6">The sequence shown here is derived from an EMBL/GenBank/DDBJ whole genome shotgun (WGS) entry which is preliminary data.</text>
</comment>
<dbReference type="CDD" id="cd06262">
    <property type="entry name" value="metallo-hydrolase-like_MBL-fold"/>
    <property type="match status" value="1"/>
</dbReference>
<evidence type="ECO:0000256" key="4">
    <source>
        <dbReference type="ARBA" id="ARBA00022833"/>
    </source>
</evidence>
<feature type="domain" description="Metallo-beta-lactamase" evidence="5">
    <location>
        <begin position="4"/>
        <end position="83"/>
    </location>
</feature>
<accession>A0A645J0I1</accession>
<dbReference type="EMBL" id="VSSQ01119579">
    <property type="protein sequence ID" value="MPN52953.1"/>
    <property type="molecule type" value="Genomic_DNA"/>
</dbReference>
<dbReference type="GO" id="GO:0046872">
    <property type="term" value="F:metal ion binding"/>
    <property type="evidence" value="ECO:0007669"/>
    <property type="project" value="UniProtKB-KW"/>
</dbReference>
<dbReference type="Pfam" id="PF00753">
    <property type="entry name" value="Lactamase_B"/>
    <property type="match status" value="1"/>
</dbReference>
<dbReference type="EC" id="3.1.2.6" evidence="6"/>
<evidence type="ECO:0000259" key="5">
    <source>
        <dbReference type="Pfam" id="PF00753"/>
    </source>
</evidence>
<dbReference type="InterPro" id="IPR036866">
    <property type="entry name" value="RibonucZ/Hydroxyglut_hydro"/>
</dbReference>
<proteinExistence type="predicted"/>